<evidence type="ECO:0000313" key="3">
    <source>
        <dbReference type="Proteomes" id="UP001595476"/>
    </source>
</evidence>
<name>A0ABV7HAJ7_9GAMM</name>
<accession>A0ABV7HAJ7</accession>
<dbReference type="Pfam" id="PF01636">
    <property type="entry name" value="APH"/>
    <property type="match status" value="1"/>
</dbReference>
<evidence type="ECO:0000259" key="1">
    <source>
        <dbReference type="Pfam" id="PF01636"/>
    </source>
</evidence>
<reference evidence="3" key="1">
    <citation type="journal article" date="2019" name="Int. J. Syst. Evol. Microbiol.">
        <title>The Global Catalogue of Microorganisms (GCM) 10K type strain sequencing project: providing services to taxonomists for standard genome sequencing and annotation.</title>
        <authorList>
            <consortium name="The Broad Institute Genomics Platform"/>
            <consortium name="The Broad Institute Genome Sequencing Center for Infectious Disease"/>
            <person name="Wu L."/>
            <person name="Ma J."/>
        </authorList>
    </citation>
    <scope>NUCLEOTIDE SEQUENCE [LARGE SCALE GENOMIC DNA]</scope>
    <source>
        <strain evidence="3">KCTC 52438</strain>
    </source>
</reference>
<keyword evidence="3" id="KW-1185">Reference proteome</keyword>
<dbReference type="SUPFAM" id="SSF56112">
    <property type="entry name" value="Protein kinase-like (PK-like)"/>
    <property type="match status" value="1"/>
</dbReference>
<evidence type="ECO:0000313" key="2">
    <source>
        <dbReference type="EMBL" id="MFC3150797.1"/>
    </source>
</evidence>
<comment type="caution">
    <text evidence="2">The sequence shown here is derived from an EMBL/GenBank/DDBJ whole genome shotgun (WGS) entry which is preliminary data.</text>
</comment>
<dbReference type="EMBL" id="JBHRSZ010000002">
    <property type="protein sequence ID" value="MFC3150797.1"/>
    <property type="molecule type" value="Genomic_DNA"/>
</dbReference>
<proteinExistence type="predicted"/>
<organism evidence="2 3">
    <name type="scientific">Litoribrevibacter euphylliae</name>
    <dbReference type="NCBI Taxonomy" id="1834034"/>
    <lineage>
        <taxon>Bacteria</taxon>
        <taxon>Pseudomonadati</taxon>
        <taxon>Pseudomonadota</taxon>
        <taxon>Gammaproteobacteria</taxon>
        <taxon>Oceanospirillales</taxon>
        <taxon>Oceanospirillaceae</taxon>
        <taxon>Litoribrevibacter</taxon>
    </lineage>
</organism>
<protein>
    <submittedName>
        <fullName evidence="2">Aminoglycoside phosphotransferase family protein</fullName>
    </submittedName>
</protein>
<dbReference type="Proteomes" id="UP001595476">
    <property type="component" value="Unassembled WGS sequence"/>
</dbReference>
<gene>
    <name evidence="2" type="ORF">ACFOEK_07145</name>
</gene>
<dbReference type="InterPro" id="IPR002575">
    <property type="entry name" value="Aminoglycoside_PTrfase"/>
</dbReference>
<dbReference type="InterPro" id="IPR011009">
    <property type="entry name" value="Kinase-like_dom_sf"/>
</dbReference>
<sequence length="354" mass="40042">MTRHQSINEQEQLWLEESLACLSVKGTPEVEALTGDASARQYFRVKLSGRSFILCKSLDLDSNARFRRVSSALEHVGVMAPLVFAFDDELGLMLLSDLGNTLLIDVYQMNAHSQSYSVLHRVLNDLLRLSQISDELLIDDDSAGGRVRGSLASYDESLLNRDFGLFTEWCIGKALGLTLSDQEQTYLQALADGFEQAFAEQPWVWVHRDFHSRNLMLTDNDIGVIDFQDMVKGPICYDLISLIYDAYWQFPQQTKQTVAVDYYKLLTSEGLISVSEQAFQCWVAMTAMQRLIKVLGIFCRLALRDGKTGYLGDLPMVISHINEIHQTHTDALPSGWLTLWETKLIPALTVFLEK</sequence>
<feature type="domain" description="Aminoglycoside phosphotransferase" evidence="1">
    <location>
        <begin position="30"/>
        <end position="256"/>
    </location>
</feature>
<dbReference type="Gene3D" id="3.90.1200.10">
    <property type="match status" value="1"/>
</dbReference>
<dbReference type="Gene3D" id="3.30.200.20">
    <property type="entry name" value="Phosphorylase Kinase, domain 1"/>
    <property type="match status" value="1"/>
</dbReference>
<dbReference type="RefSeq" id="WP_386718260.1">
    <property type="nucleotide sequence ID" value="NZ_JBHRSZ010000002.1"/>
</dbReference>